<organism evidence="2 3">
    <name type="scientific">Euplotes crassus</name>
    <dbReference type="NCBI Taxonomy" id="5936"/>
    <lineage>
        <taxon>Eukaryota</taxon>
        <taxon>Sar</taxon>
        <taxon>Alveolata</taxon>
        <taxon>Ciliophora</taxon>
        <taxon>Intramacronucleata</taxon>
        <taxon>Spirotrichea</taxon>
        <taxon>Hypotrichia</taxon>
        <taxon>Euplotida</taxon>
        <taxon>Euplotidae</taxon>
        <taxon>Moneuplotes</taxon>
    </lineage>
</organism>
<evidence type="ECO:0000313" key="3">
    <source>
        <dbReference type="Proteomes" id="UP001295684"/>
    </source>
</evidence>
<protein>
    <submittedName>
        <fullName evidence="2">Uncharacterized protein</fullName>
    </submittedName>
</protein>
<keyword evidence="3" id="KW-1185">Reference proteome</keyword>
<comment type="caution">
    <text evidence="2">The sequence shown here is derived from an EMBL/GenBank/DDBJ whole genome shotgun (WGS) entry which is preliminary data.</text>
</comment>
<evidence type="ECO:0000256" key="1">
    <source>
        <dbReference type="SAM" id="SignalP"/>
    </source>
</evidence>
<evidence type="ECO:0000313" key="2">
    <source>
        <dbReference type="EMBL" id="CAI2382388.1"/>
    </source>
</evidence>
<dbReference type="EMBL" id="CAMPGE010024560">
    <property type="protein sequence ID" value="CAI2382388.1"/>
    <property type="molecule type" value="Genomic_DNA"/>
</dbReference>
<reference evidence="2" key="1">
    <citation type="submission" date="2023-07" db="EMBL/GenBank/DDBJ databases">
        <authorList>
            <consortium name="AG Swart"/>
            <person name="Singh M."/>
            <person name="Singh A."/>
            <person name="Seah K."/>
            <person name="Emmerich C."/>
        </authorList>
    </citation>
    <scope>NUCLEOTIDE SEQUENCE</scope>
    <source>
        <strain evidence="2">DP1</strain>
    </source>
</reference>
<name>A0AAD2D7K0_EUPCR</name>
<keyword evidence="1" id="KW-0732">Signal</keyword>
<gene>
    <name evidence="2" type="ORF">ECRASSUSDP1_LOCUS23861</name>
</gene>
<dbReference type="Proteomes" id="UP001295684">
    <property type="component" value="Unassembled WGS sequence"/>
</dbReference>
<accession>A0AAD2D7K0</accession>
<feature type="chain" id="PRO_5042267191" evidence="1">
    <location>
        <begin position="18"/>
        <end position="142"/>
    </location>
</feature>
<sequence length="142" mass="16126">MKTTIFFLICILALSSAYIELTHEDGNDILKELKKRNNGVIVVLFVAEAEIGTELAQTNMDYEFHLINKVLKNYPSFKYAKVNAVDKNYSDLVKATGISISDLYNSPSVLISEDRDGEWIHGDISSSKLKQVARYYNERVNE</sequence>
<feature type="signal peptide" evidence="1">
    <location>
        <begin position="1"/>
        <end position="17"/>
    </location>
</feature>
<proteinExistence type="predicted"/>
<dbReference type="AlphaFoldDB" id="A0AAD2D7K0"/>